<evidence type="ECO:0000313" key="2">
    <source>
        <dbReference type="Proteomes" id="UP000886858"/>
    </source>
</evidence>
<sequence>MLFRKKVKKKAGPIELTVDRESVCMGDDVTAPNEKIFPVAENETLSDVIEKICAYLPKMNDVVWSVDTGIKTEAYIVMETKNRYWYELCEQDKRFAETEIHYLHCRYFHTGRFLYRDQMSGERIEKYPECGELLDKVKCFMGEYFKEELKIKGGSVCIWGEWFGRPGDNFHQVKTVKWTEDSISIHFKGGESLYITDPEVVENKADRFVVRDASRVLWIWYLYGEKQVYRNLCVRQYRKNEEGLILRAEGKRRDVKEDSGVLFPAGKSCAVLIE</sequence>
<reference evidence="1" key="2">
    <citation type="submission" date="2021-04" db="EMBL/GenBank/DDBJ databases">
        <authorList>
            <person name="Gilroy R."/>
        </authorList>
    </citation>
    <scope>NUCLEOTIDE SEQUENCE</scope>
    <source>
        <strain evidence="1">CHK179-7159</strain>
    </source>
</reference>
<gene>
    <name evidence="1" type="ORF">H9717_16150</name>
</gene>
<comment type="caution">
    <text evidence="1">The sequence shown here is derived from an EMBL/GenBank/DDBJ whole genome shotgun (WGS) entry which is preliminary data.</text>
</comment>
<organism evidence="1 2">
    <name type="scientific">Candidatus Eisenbergiella merdipullorum</name>
    <dbReference type="NCBI Taxonomy" id="2838553"/>
    <lineage>
        <taxon>Bacteria</taxon>
        <taxon>Bacillati</taxon>
        <taxon>Bacillota</taxon>
        <taxon>Clostridia</taxon>
        <taxon>Lachnospirales</taxon>
        <taxon>Lachnospiraceae</taxon>
        <taxon>Eisenbergiella</taxon>
    </lineage>
</organism>
<accession>A0A9D2L1D6</accession>
<dbReference type="Proteomes" id="UP000886858">
    <property type="component" value="Unassembled WGS sequence"/>
</dbReference>
<proteinExistence type="predicted"/>
<reference evidence="1" key="1">
    <citation type="journal article" date="2021" name="PeerJ">
        <title>Extensive microbial diversity within the chicken gut microbiome revealed by metagenomics and culture.</title>
        <authorList>
            <person name="Gilroy R."/>
            <person name="Ravi A."/>
            <person name="Getino M."/>
            <person name="Pursley I."/>
            <person name="Horton D.L."/>
            <person name="Alikhan N.F."/>
            <person name="Baker D."/>
            <person name="Gharbi K."/>
            <person name="Hall N."/>
            <person name="Watson M."/>
            <person name="Adriaenssens E.M."/>
            <person name="Foster-Nyarko E."/>
            <person name="Jarju S."/>
            <person name="Secka A."/>
            <person name="Antonio M."/>
            <person name="Oren A."/>
            <person name="Chaudhuri R.R."/>
            <person name="La Ragione R."/>
            <person name="Hildebrand F."/>
            <person name="Pallen M.J."/>
        </authorList>
    </citation>
    <scope>NUCLEOTIDE SEQUENCE</scope>
    <source>
        <strain evidence="1">CHK179-7159</strain>
    </source>
</reference>
<dbReference type="EMBL" id="DWYY01000188">
    <property type="protein sequence ID" value="HJA94618.1"/>
    <property type="molecule type" value="Genomic_DNA"/>
</dbReference>
<dbReference type="AlphaFoldDB" id="A0A9D2L1D6"/>
<name>A0A9D2L1D6_9FIRM</name>
<protein>
    <submittedName>
        <fullName evidence="1">Uncharacterized protein</fullName>
    </submittedName>
</protein>
<evidence type="ECO:0000313" key="1">
    <source>
        <dbReference type="EMBL" id="HJA94618.1"/>
    </source>
</evidence>